<keyword evidence="9" id="KW-1185">Reference proteome</keyword>
<dbReference type="InterPro" id="IPR006059">
    <property type="entry name" value="SBP"/>
</dbReference>
<organism evidence="8 9">
    <name type="scientific">Paenibacillus cremeus</name>
    <dbReference type="NCBI Taxonomy" id="2163881"/>
    <lineage>
        <taxon>Bacteria</taxon>
        <taxon>Bacillati</taxon>
        <taxon>Bacillota</taxon>
        <taxon>Bacilli</taxon>
        <taxon>Bacillales</taxon>
        <taxon>Paenibacillaceae</taxon>
        <taxon>Paenibacillus</taxon>
    </lineage>
</organism>
<protein>
    <submittedName>
        <fullName evidence="8">Extracellular solute-binding protein</fullName>
    </submittedName>
</protein>
<dbReference type="SUPFAM" id="SSF53850">
    <property type="entry name" value="Periplasmic binding protein-like II"/>
    <property type="match status" value="1"/>
</dbReference>
<dbReference type="InterPro" id="IPR050490">
    <property type="entry name" value="Bact_solute-bd_prot1"/>
</dbReference>
<evidence type="ECO:0000256" key="2">
    <source>
        <dbReference type="ARBA" id="ARBA00022729"/>
    </source>
</evidence>
<dbReference type="OrthoDB" id="2509117at2"/>
<proteinExistence type="predicted"/>
<dbReference type="PANTHER" id="PTHR43649:SF33">
    <property type="entry name" value="POLYGALACTURONAN_RHAMNOGALACTURONAN-BINDING PROTEIN YTCQ"/>
    <property type="match status" value="1"/>
</dbReference>
<evidence type="ECO:0000256" key="1">
    <source>
        <dbReference type="ARBA" id="ARBA00022475"/>
    </source>
</evidence>
<dbReference type="PROSITE" id="PS51257">
    <property type="entry name" value="PROKAR_LIPOPROTEIN"/>
    <property type="match status" value="1"/>
</dbReference>
<gene>
    <name evidence="8" type="ORF">FPZ49_25785</name>
</gene>
<feature type="chain" id="PRO_5038905226" evidence="7">
    <location>
        <begin position="22"/>
        <end position="452"/>
    </location>
</feature>
<dbReference type="AlphaFoldDB" id="A0A559K4L4"/>
<keyword evidence="3" id="KW-0472">Membrane</keyword>
<dbReference type="RefSeq" id="WP_144852544.1">
    <property type="nucleotide sequence ID" value="NZ_VNJI01000043.1"/>
</dbReference>
<evidence type="ECO:0000256" key="5">
    <source>
        <dbReference type="ARBA" id="ARBA00023288"/>
    </source>
</evidence>
<dbReference type="Gene3D" id="3.40.190.10">
    <property type="entry name" value="Periplasmic binding protein-like II"/>
    <property type="match status" value="1"/>
</dbReference>
<dbReference type="Proteomes" id="UP000317036">
    <property type="component" value="Unassembled WGS sequence"/>
</dbReference>
<feature type="signal peptide" evidence="7">
    <location>
        <begin position="1"/>
        <end position="21"/>
    </location>
</feature>
<evidence type="ECO:0000256" key="7">
    <source>
        <dbReference type="SAM" id="SignalP"/>
    </source>
</evidence>
<evidence type="ECO:0000313" key="9">
    <source>
        <dbReference type="Proteomes" id="UP000317036"/>
    </source>
</evidence>
<evidence type="ECO:0000256" key="3">
    <source>
        <dbReference type="ARBA" id="ARBA00023136"/>
    </source>
</evidence>
<comment type="caution">
    <text evidence="8">The sequence shown here is derived from an EMBL/GenBank/DDBJ whole genome shotgun (WGS) entry which is preliminary data.</text>
</comment>
<feature type="region of interest" description="Disordered" evidence="6">
    <location>
        <begin position="23"/>
        <end position="52"/>
    </location>
</feature>
<keyword evidence="5" id="KW-0449">Lipoprotein</keyword>
<dbReference type="Pfam" id="PF01547">
    <property type="entry name" value="SBP_bac_1"/>
    <property type="match status" value="1"/>
</dbReference>
<keyword evidence="4" id="KW-0564">Palmitate</keyword>
<keyword evidence="2 7" id="KW-0732">Signal</keyword>
<evidence type="ECO:0000256" key="4">
    <source>
        <dbReference type="ARBA" id="ARBA00023139"/>
    </source>
</evidence>
<reference evidence="8 9" key="1">
    <citation type="submission" date="2019-07" db="EMBL/GenBank/DDBJ databases">
        <authorList>
            <person name="Kim J."/>
        </authorList>
    </citation>
    <scope>NUCLEOTIDE SEQUENCE [LARGE SCALE GENOMIC DNA]</scope>
    <source>
        <strain evidence="8 9">JC52</strain>
    </source>
</reference>
<evidence type="ECO:0000313" key="8">
    <source>
        <dbReference type="EMBL" id="TVY07085.1"/>
    </source>
</evidence>
<dbReference type="EMBL" id="VNJI01000043">
    <property type="protein sequence ID" value="TVY07085.1"/>
    <property type="molecule type" value="Genomic_DNA"/>
</dbReference>
<evidence type="ECO:0000256" key="6">
    <source>
        <dbReference type="SAM" id="MobiDB-lite"/>
    </source>
</evidence>
<accession>A0A559K4L4</accession>
<feature type="compositionally biased region" description="Low complexity" evidence="6">
    <location>
        <begin position="34"/>
        <end position="49"/>
    </location>
</feature>
<sequence>MVKKSLLVSAAVMVALTSACSNGSKQEAKSDPGTAPQQSQQTQQPAQPAVSKDPVELVLYSTAATSEEEVKQKYSDPIQKQFPNIKIKYIKKAAGTNIDELVAAGQQIDIYYESVNFFNTVTTYQLGYDMTDLIKKHNIDVGAFEPTMIDYAKAMSKNGGIYGLPVFTQNVILFYNKDIFDKFGVPYPKNDMTWDDLQELAKKLNRNDGGKQYLGFASSPSHTLRANQYSLTFLDPKTDKATINTAEKWKQIYQTYYVTPSADPGFKKTMVEALKNKLPYKDPFLKDRNLAMIAYLSELDWAASGSEGMNWDIAALPTFKDLPGVGSSAYPFYWGVTAQSKHKDEAMEVIKFLTDKDYQTKQARAGTMTSLKDDAIKKQLGLDSKYKDKNLSAIFYNKYAPMPVKSNYEGDAQKAFEDATHEAALGNTDLNTLFRKIEEGANKAVDAVKTKK</sequence>
<name>A0A559K4L4_9BACL</name>
<dbReference type="PANTHER" id="PTHR43649">
    <property type="entry name" value="ARABINOSE-BINDING PROTEIN-RELATED"/>
    <property type="match status" value="1"/>
</dbReference>
<keyword evidence="1" id="KW-1003">Cell membrane</keyword>